<organism evidence="7 8">
    <name type="scientific">Pyricularia grisea</name>
    <name type="common">Crabgrass-specific blast fungus</name>
    <name type="synonym">Magnaporthe grisea</name>
    <dbReference type="NCBI Taxonomy" id="148305"/>
    <lineage>
        <taxon>Eukaryota</taxon>
        <taxon>Fungi</taxon>
        <taxon>Dikarya</taxon>
        <taxon>Ascomycota</taxon>
        <taxon>Pezizomycotina</taxon>
        <taxon>Sordariomycetes</taxon>
        <taxon>Sordariomycetidae</taxon>
        <taxon>Magnaporthales</taxon>
        <taxon>Pyriculariaceae</taxon>
        <taxon>Pyricularia</taxon>
    </lineage>
</organism>
<evidence type="ECO:0000256" key="3">
    <source>
        <dbReference type="ARBA" id="ARBA00023163"/>
    </source>
</evidence>
<dbReference type="SMART" id="SM00066">
    <property type="entry name" value="GAL4"/>
    <property type="match status" value="1"/>
</dbReference>
<dbReference type="PROSITE" id="PS00463">
    <property type="entry name" value="ZN2_CY6_FUNGAL_1"/>
    <property type="match status" value="1"/>
</dbReference>
<proteinExistence type="predicted"/>
<keyword evidence="8" id="KW-1185">Reference proteome</keyword>
<dbReference type="InterPro" id="IPR050675">
    <property type="entry name" value="OAF3"/>
</dbReference>
<keyword evidence="2" id="KW-0238">DNA-binding</keyword>
<dbReference type="CDD" id="cd00067">
    <property type="entry name" value="GAL4"/>
    <property type="match status" value="1"/>
</dbReference>
<evidence type="ECO:0000313" key="7">
    <source>
        <dbReference type="EMBL" id="KAI6291385.1"/>
    </source>
</evidence>
<dbReference type="InterPro" id="IPR001138">
    <property type="entry name" value="Zn2Cys6_DnaBD"/>
</dbReference>
<sequence>MDGNSIARPSSSSDKQPKLRASCNFCTRSKLKCDGNKPVCSRCADRQCQCVYSRMGRVGRPPRLQVVTREQILPTPPTGSAKGTGSDDSNCQEDGEREQNNDFPTGCADSINATVLRSSIAQPDEPWNQWPIDITGDLNSPLFMDLDHLLTPVSEQTCDSMTGILSSNSPAEESLTQAMDIYLCPLDMSGPVLGNRSSRSSANEEIRNTATLATTREGIPQVPTKSASQTQQSDLISLSTTPKIKDFLGQLDLTWQRIISGTTGLHNELKRVAPLASLKPQNQCSCPLLMSRVQLLTNNPHLGPVRDGSPGRPGQSPQNPLSYPLDLFFFLDEVVYQAVSSVLFCVQCGKNNRVRLILYMHVDWLVDLTRQVLETSLSRLLSTSGSTTGDEAPWGKIQGDQADSQGATGSWVENDCYFLQVGSFKLEGLDWQICVRDLLKHRLFR</sequence>
<keyword evidence="4" id="KW-0539">Nucleus</keyword>
<dbReference type="PRINTS" id="PR00755">
    <property type="entry name" value="AFLATOXINBRP"/>
</dbReference>
<dbReference type="Pfam" id="PF00172">
    <property type="entry name" value="Zn_clus"/>
    <property type="match status" value="1"/>
</dbReference>
<feature type="domain" description="Zn(2)-C6 fungal-type" evidence="6">
    <location>
        <begin position="22"/>
        <end position="52"/>
    </location>
</feature>
<reference evidence="7" key="1">
    <citation type="submission" date="2021-01" db="EMBL/GenBank/DDBJ databases">
        <title>Deciphering the adaptive evolutionary patterns associated with biogeogrpahic diversity in the finger millet blast pathogen Magnaporthe oryzae in Eastern Africa.</title>
        <authorList>
            <person name="Onyema G."/>
            <person name="Shittu T.A."/>
            <person name="Dodsworth S."/>
            <person name="Devilliers S."/>
            <person name="Muthumeenakshi S."/>
            <person name="Sreenivasaprasad S."/>
        </authorList>
    </citation>
    <scope>NUCLEOTIDE SEQUENCE</scope>
    <source>
        <strain evidence="7">D15/s37</strain>
    </source>
</reference>
<comment type="caution">
    <text evidence="7">The sequence shown here is derived from an EMBL/GenBank/DDBJ whole genome shotgun (WGS) entry which is preliminary data.</text>
</comment>
<protein>
    <recommendedName>
        <fullName evidence="6">Zn(2)-C6 fungal-type domain-containing protein</fullName>
    </recommendedName>
</protein>
<dbReference type="EMBL" id="JABSND010000371">
    <property type="protein sequence ID" value="KAI6291385.1"/>
    <property type="molecule type" value="Genomic_DNA"/>
</dbReference>
<dbReference type="Gene3D" id="4.10.240.10">
    <property type="entry name" value="Zn(2)-C6 fungal-type DNA-binding domain"/>
    <property type="match status" value="1"/>
</dbReference>
<feature type="region of interest" description="Disordered" evidence="5">
    <location>
        <begin position="384"/>
        <end position="406"/>
    </location>
</feature>
<accession>A0ABQ8N4Z0</accession>
<evidence type="ECO:0000256" key="5">
    <source>
        <dbReference type="SAM" id="MobiDB-lite"/>
    </source>
</evidence>
<evidence type="ECO:0000256" key="2">
    <source>
        <dbReference type="ARBA" id="ARBA00023125"/>
    </source>
</evidence>
<evidence type="ECO:0000313" key="8">
    <source>
        <dbReference type="Proteomes" id="UP001059893"/>
    </source>
</evidence>
<evidence type="ECO:0000256" key="1">
    <source>
        <dbReference type="ARBA" id="ARBA00023015"/>
    </source>
</evidence>
<dbReference type="PANTHER" id="PTHR31069">
    <property type="entry name" value="OLEATE-ACTIVATED TRANSCRIPTION FACTOR 1-RELATED"/>
    <property type="match status" value="1"/>
</dbReference>
<keyword evidence="3" id="KW-0804">Transcription</keyword>
<dbReference type="PANTHER" id="PTHR31069:SF32">
    <property type="entry name" value="ARGININE METABOLISM REGULATION PROTEIN II"/>
    <property type="match status" value="1"/>
</dbReference>
<evidence type="ECO:0000256" key="4">
    <source>
        <dbReference type="ARBA" id="ARBA00023242"/>
    </source>
</evidence>
<dbReference type="Proteomes" id="UP001059893">
    <property type="component" value="Unassembled WGS sequence"/>
</dbReference>
<dbReference type="InterPro" id="IPR036864">
    <property type="entry name" value="Zn2-C6_fun-type_DNA-bd_sf"/>
</dbReference>
<evidence type="ECO:0000259" key="6">
    <source>
        <dbReference type="PROSITE" id="PS50048"/>
    </source>
</evidence>
<dbReference type="PROSITE" id="PS50048">
    <property type="entry name" value="ZN2_CY6_FUNGAL_2"/>
    <property type="match status" value="1"/>
</dbReference>
<feature type="region of interest" description="Disordered" evidence="5">
    <location>
        <begin position="69"/>
        <end position="106"/>
    </location>
</feature>
<name>A0ABQ8N4Z0_PYRGI</name>
<feature type="non-terminal residue" evidence="7">
    <location>
        <position position="445"/>
    </location>
</feature>
<dbReference type="SUPFAM" id="SSF57701">
    <property type="entry name" value="Zn2/Cys6 DNA-binding domain"/>
    <property type="match status" value="1"/>
</dbReference>
<gene>
    <name evidence="7" type="ORF">MCOR33_010672</name>
</gene>
<keyword evidence="1" id="KW-0805">Transcription regulation</keyword>